<proteinExistence type="predicted"/>
<keyword evidence="2" id="KW-1185">Reference proteome</keyword>
<comment type="caution">
    <text evidence="1">The sequence shown here is derived from an EMBL/GenBank/DDBJ whole genome shotgun (WGS) entry which is preliminary data.</text>
</comment>
<sequence>MRTGDCCHLPGSLRDWSGSPAFSKVMEAMVLGPPYYVAQVTCRDGRFLSTIIRALDTPSHGAFCPIYHEGANGQYFLSLSSSNPTHYELCHTKFAVEKQWRNGLDFSEWQKDPGLRDAVLRCGVLPVEQPPAAISG</sequence>
<accession>A0ABQ9VT43</accession>
<protein>
    <submittedName>
        <fullName evidence="1">Uncharacterized protein</fullName>
    </submittedName>
</protein>
<evidence type="ECO:0000313" key="2">
    <source>
        <dbReference type="Proteomes" id="UP001266305"/>
    </source>
</evidence>
<reference evidence="1 2" key="1">
    <citation type="submission" date="2023-05" db="EMBL/GenBank/DDBJ databases">
        <title>B98-5 Cell Line De Novo Hybrid Assembly: An Optical Mapping Approach.</title>
        <authorList>
            <person name="Kananen K."/>
            <person name="Auerbach J.A."/>
            <person name="Kautto E."/>
            <person name="Blachly J.S."/>
        </authorList>
    </citation>
    <scope>NUCLEOTIDE SEQUENCE [LARGE SCALE GENOMIC DNA]</scope>
    <source>
        <strain evidence="1">B95-8</strain>
        <tissue evidence="1">Cell line</tissue>
    </source>
</reference>
<dbReference type="Proteomes" id="UP001266305">
    <property type="component" value="Unassembled WGS sequence"/>
</dbReference>
<organism evidence="1 2">
    <name type="scientific">Saguinus oedipus</name>
    <name type="common">Cotton-top tamarin</name>
    <name type="synonym">Oedipomidas oedipus</name>
    <dbReference type="NCBI Taxonomy" id="9490"/>
    <lineage>
        <taxon>Eukaryota</taxon>
        <taxon>Metazoa</taxon>
        <taxon>Chordata</taxon>
        <taxon>Craniata</taxon>
        <taxon>Vertebrata</taxon>
        <taxon>Euteleostomi</taxon>
        <taxon>Mammalia</taxon>
        <taxon>Eutheria</taxon>
        <taxon>Euarchontoglires</taxon>
        <taxon>Primates</taxon>
        <taxon>Haplorrhini</taxon>
        <taxon>Platyrrhini</taxon>
        <taxon>Cebidae</taxon>
        <taxon>Callitrichinae</taxon>
        <taxon>Saguinus</taxon>
    </lineage>
</organism>
<gene>
    <name evidence="1" type="ORF">P7K49_012295</name>
</gene>
<name>A0ABQ9VT43_SAGOE</name>
<evidence type="ECO:0000313" key="1">
    <source>
        <dbReference type="EMBL" id="KAK2112548.1"/>
    </source>
</evidence>
<dbReference type="EMBL" id="JASSZA010000005">
    <property type="protein sequence ID" value="KAK2112548.1"/>
    <property type="molecule type" value="Genomic_DNA"/>
</dbReference>